<gene>
    <name evidence="1" type="ORF">H8K33_13095</name>
</gene>
<dbReference type="RefSeq" id="WP_186891482.1">
    <property type="nucleotide sequence ID" value="NZ_JACOFU010000005.1"/>
</dbReference>
<comment type="caution">
    <text evidence="1">The sequence shown here is derived from an EMBL/GenBank/DDBJ whole genome shotgun (WGS) entry which is preliminary data.</text>
</comment>
<sequence length="129" mass="14241">MKSFRQFNTDLERQNAISKLPLVLEHETYKQIPGTKASYRQDAANTNTMTDKHAHVYAKKNGGGQELYSVNFNGKGHDGYSGTPISSSHADYFRSLGYNIPATNVLESLDSSEALAGIHTLMFLEDLVG</sequence>
<organism evidence="1 2">
    <name type="scientific">Undibacterium amnicola</name>
    <dbReference type="NCBI Taxonomy" id="1834038"/>
    <lineage>
        <taxon>Bacteria</taxon>
        <taxon>Pseudomonadati</taxon>
        <taxon>Pseudomonadota</taxon>
        <taxon>Betaproteobacteria</taxon>
        <taxon>Burkholderiales</taxon>
        <taxon>Oxalobacteraceae</taxon>
        <taxon>Undibacterium</taxon>
    </lineage>
</organism>
<evidence type="ECO:0000313" key="2">
    <source>
        <dbReference type="Proteomes" id="UP000643610"/>
    </source>
</evidence>
<evidence type="ECO:0000313" key="1">
    <source>
        <dbReference type="EMBL" id="MBC3832436.1"/>
    </source>
</evidence>
<proteinExistence type="predicted"/>
<dbReference type="Proteomes" id="UP000643610">
    <property type="component" value="Unassembled WGS sequence"/>
</dbReference>
<reference evidence="1 2" key="1">
    <citation type="submission" date="2020-08" db="EMBL/GenBank/DDBJ databases">
        <title>Novel species isolated from subtropical streams in China.</title>
        <authorList>
            <person name="Lu H."/>
        </authorList>
    </citation>
    <scope>NUCLEOTIDE SEQUENCE [LARGE SCALE GENOMIC DNA]</scope>
    <source>
        <strain evidence="1 2">KCTC 52442</strain>
    </source>
</reference>
<keyword evidence="2" id="KW-1185">Reference proteome</keyword>
<protein>
    <submittedName>
        <fullName evidence="1">Uncharacterized protein</fullName>
    </submittedName>
</protein>
<accession>A0ABR6XSF4</accession>
<name>A0ABR6XSF4_9BURK</name>
<dbReference type="EMBL" id="JACOFU010000005">
    <property type="protein sequence ID" value="MBC3832436.1"/>
    <property type="molecule type" value="Genomic_DNA"/>
</dbReference>